<organism evidence="2 3">
    <name type="scientific">Neolentinus lepideus HHB14362 ss-1</name>
    <dbReference type="NCBI Taxonomy" id="1314782"/>
    <lineage>
        <taxon>Eukaryota</taxon>
        <taxon>Fungi</taxon>
        <taxon>Dikarya</taxon>
        <taxon>Basidiomycota</taxon>
        <taxon>Agaricomycotina</taxon>
        <taxon>Agaricomycetes</taxon>
        <taxon>Gloeophyllales</taxon>
        <taxon>Gloeophyllaceae</taxon>
        <taxon>Neolentinus</taxon>
    </lineage>
</organism>
<accession>A0A165QT53</accession>
<feature type="region of interest" description="Disordered" evidence="1">
    <location>
        <begin position="117"/>
        <end position="156"/>
    </location>
</feature>
<evidence type="ECO:0000313" key="3">
    <source>
        <dbReference type="Proteomes" id="UP000076761"/>
    </source>
</evidence>
<sequence length="156" mass="18248">MTSFHQRQSVLVYTNVRVASDEMRERRPRYPFHTSLECSTLRTGAMLLYKIVMNDSSSFFNEHLDWETINHVGPLTQRIRAERYTSGGGDWDTDNTVSVPFKQVNEAYERIEELLHLKESEQGEQRDSDFDNDRQGYRYTEESGDATTSRVREVKA</sequence>
<keyword evidence="3" id="KW-1185">Reference proteome</keyword>
<proteinExistence type="predicted"/>
<feature type="compositionally biased region" description="Basic and acidic residues" evidence="1">
    <location>
        <begin position="117"/>
        <end position="141"/>
    </location>
</feature>
<dbReference type="AlphaFoldDB" id="A0A165QT53"/>
<protein>
    <submittedName>
        <fullName evidence="2">Uncharacterized protein</fullName>
    </submittedName>
</protein>
<evidence type="ECO:0000313" key="2">
    <source>
        <dbReference type="EMBL" id="KZT22842.1"/>
    </source>
</evidence>
<name>A0A165QT53_9AGAM</name>
<reference evidence="2 3" key="1">
    <citation type="journal article" date="2016" name="Mol. Biol. Evol.">
        <title>Comparative Genomics of Early-Diverging Mushroom-Forming Fungi Provides Insights into the Origins of Lignocellulose Decay Capabilities.</title>
        <authorList>
            <person name="Nagy L.G."/>
            <person name="Riley R."/>
            <person name="Tritt A."/>
            <person name="Adam C."/>
            <person name="Daum C."/>
            <person name="Floudas D."/>
            <person name="Sun H."/>
            <person name="Yadav J.S."/>
            <person name="Pangilinan J."/>
            <person name="Larsson K.H."/>
            <person name="Matsuura K."/>
            <person name="Barry K."/>
            <person name="Labutti K."/>
            <person name="Kuo R."/>
            <person name="Ohm R.A."/>
            <person name="Bhattacharya S.S."/>
            <person name="Shirouzu T."/>
            <person name="Yoshinaga Y."/>
            <person name="Martin F.M."/>
            <person name="Grigoriev I.V."/>
            <person name="Hibbett D.S."/>
        </authorList>
    </citation>
    <scope>NUCLEOTIDE SEQUENCE [LARGE SCALE GENOMIC DNA]</scope>
    <source>
        <strain evidence="2 3">HHB14362 ss-1</strain>
    </source>
</reference>
<dbReference type="InParanoid" id="A0A165QT53"/>
<gene>
    <name evidence="2" type="ORF">NEOLEDRAFT_622047</name>
</gene>
<dbReference type="Proteomes" id="UP000076761">
    <property type="component" value="Unassembled WGS sequence"/>
</dbReference>
<dbReference type="EMBL" id="KV425591">
    <property type="protein sequence ID" value="KZT22842.1"/>
    <property type="molecule type" value="Genomic_DNA"/>
</dbReference>
<evidence type="ECO:0000256" key="1">
    <source>
        <dbReference type="SAM" id="MobiDB-lite"/>
    </source>
</evidence>
<dbReference type="OrthoDB" id="2998174at2759"/>